<sequence>MLFLQTTDLSEHSRKLKKAIFEHRDYLHRQIDFVANSMELDLEEMNSKYLTVLNTQKVEIEFDISKIRRYIDYLKKQLDSNDISLVSTYKSRNAEFRKLPHNVKVILPQFIPDEINKDRIYQQFGSLSPLHFTTEERIYKKQTLTAELSPTDRQLRCEPLTVATIPTEIDDLTNVAYLGDEKIWTSGQGNIMMLYNLRGELVRSIQTTSGNWPEDITVTKNGDLVYTDYKDRTVNIVRNTLIQTVIRELEWGPLNVCGTSSGDLLVVMISNDEKQTIVVRYTGFKATQHIQHNKKGQALYSSGYGTKHISENNNHDICVSDNKACAVVVVNKDGKFKFRYIGSNFSTGVLKGNHTVSAACYRNTSIFTPVGITTDSHSRILTTDLSNNSSIPVQDIGLNNIFKKLTTTLNKQGENLHRKVDSVKRKSDLDEIHSNCLSILEKRKVEIEHNITDISLSIAYLKKLLESGDFIPTKNYKSRNSDFRKKLHPEVKLILPEFITEELDREQIYHQFTSLFELSFRTKETSGAESSPTGRPLMEEPLTITSLNIIKHRSSSGGSLIDVACVGDENIWIAGEDMWFHMMLYTLQGELLKSVQTMSGYKPVGIAVTKDGELVYADGDDRTVNIVKKNTQIQTVIILEGWTPANVCITSSGYLLVVMYSDDGEQSKVSRYNGSTELQSFQYDDEGQPLYSSESCLKYICENRNLDICVSDDETAAGTVVVVNQAGKLRFKYSGSSRTTKGSFRPFGITTDSQGRILVADFKNHCVHVLDQDGQFLCLIDNYDLFEPRGLCVDTRDNLIVAENKPCRVKKIQYCI</sequence>
<evidence type="ECO:0000313" key="1">
    <source>
        <dbReference type="EMBL" id="EKC31787.1"/>
    </source>
</evidence>
<dbReference type="SUPFAM" id="SSF63829">
    <property type="entry name" value="Calcium-dependent phosphotriesterase"/>
    <property type="match status" value="1"/>
</dbReference>
<dbReference type="PANTHER" id="PTHR24104:SF54">
    <property type="entry name" value="E3 UBIQUITIN-PROTEIN LIGASE TRIM32-LIKE"/>
    <property type="match status" value="1"/>
</dbReference>
<dbReference type="Gene3D" id="2.120.10.30">
    <property type="entry name" value="TolB, C-terminal domain"/>
    <property type="match status" value="3"/>
</dbReference>
<dbReference type="EMBL" id="JH816459">
    <property type="protein sequence ID" value="EKC31787.1"/>
    <property type="molecule type" value="Genomic_DNA"/>
</dbReference>
<dbReference type="InParanoid" id="K1Q592"/>
<dbReference type="HOGENOM" id="CLU_007742_1_0_1"/>
<gene>
    <name evidence="1" type="ORF">CGI_10006172</name>
</gene>
<dbReference type="Pfam" id="PF01436">
    <property type="entry name" value="NHL"/>
    <property type="match status" value="1"/>
</dbReference>
<dbReference type="InterPro" id="IPR011042">
    <property type="entry name" value="6-blade_b-propeller_TolB-like"/>
</dbReference>
<proteinExistence type="predicted"/>
<dbReference type="GO" id="GO:0000209">
    <property type="term" value="P:protein polyubiquitination"/>
    <property type="evidence" value="ECO:0007669"/>
    <property type="project" value="TreeGrafter"/>
</dbReference>
<dbReference type="InterPro" id="IPR001258">
    <property type="entry name" value="NHL_repeat"/>
</dbReference>
<dbReference type="InterPro" id="IPR050952">
    <property type="entry name" value="TRIM-NHL_E3_ligases"/>
</dbReference>
<dbReference type="GO" id="GO:0061630">
    <property type="term" value="F:ubiquitin protein ligase activity"/>
    <property type="evidence" value="ECO:0007669"/>
    <property type="project" value="TreeGrafter"/>
</dbReference>
<name>K1Q592_MAGGI</name>
<protein>
    <submittedName>
        <fullName evidence="1">Tripartite motif-containing protein 2</fullName>
    </submittedName>
</protein>
<accession>K1Q592</accession>
<organism evidence="1">
    <name type="scientific">Magallana gigas</name>
    <name type="common">Pacific oyster</name>
    <name type="synonym">Crassostrea gigas</name>
    <dbReference type="NCBI Taxonomy" id="29159"/>
    <lineage>
        <taxon>Eukaryota</taxon>
        <taxon>Metazoa</taxon>
        <taxon>Spiralia</taxon>
        <taxon>Lophotrochozoa</taxon>
        <taxon>Mollusca</taxon>
        <taxon>Bivalvia</taxon>
        <taxon>Autobranchia</taxon>
        <taxon>Pteriomorphia</taxon>
        <taxon>Ostreida</taxon>
        <taxon>Ostreoidea</taxon>
        <taxon>Ostreidae</taxon>
        <taxon>Magallana</taxon>
    </lineage>
</organism>
<dbReference type="GO" id="GO:0043161">
    <property type="term" value="P:proteasome-mediated ubiquitin-dependent protein catabolic process"/>
    <property type="evidence" value="ECO:0007669"/>
    <property type="project" value="TreeGrafter"/>
</dbReference>
<dbReference type="PANTHER" id="PTHR24104">
    <property type="entry name" value="E3 UBIQUITIN-PROTEIN LIGASE NHLRC1-RELATED"/>
    <property type="match status" value="1"/>
</dbReference>
<dbReference type="SUPFAM" id="SSF75011">
    <property type="entry name" value="3-carboxy-cis,cis-mucoante lactonizing enzyme"/>
    <property type="match status" value="1"/>
</dbReference>
<dbReference type="PROSITE" id="PS51125">
    <property type="entry name" value="NHL"/>
    <property type="match status" value="1"/>
</dbReference>
<dbReference type="CDD" id="cd05819">
    <property type="entry name" value="NHL"/>
    <property type="match status" value="1"/>
</dbReference>
<dbReference type="AlphaFoldDB" id="K1Q592"/>
<reference evidence="1" key="1">
    <citation type="journal article" date="2012" name="Nature">
        <title>The oyster genome reveals stress adaptation and complexity of shell formation.</title>
        <authorList>
            <person name="Zhang G."/>
            <person name="Fang X."/>
            <person name="Guo X."/>
            <person name="Li L."/>
            <person name="Luo R."/>
            <person name="Xu F."/>
            <person name="Yang P."/>
            <person name="Zhang L."/>
            <person name="Wang X."/>
            <person name="Qi H."/>
            <person name="Xiong Z."/>
            <person name="Que H."/>
            <person name="Xie Y."/>
            <person name="Holland P.W."/>
            <person name="Paps J."/>
            <person name="Zhu Y."/>
            <person name="Wu F."/>
            <person name="Chen Y."/>
            <person name="Wang J."/>
            <person name="Peng C."/>
            <person name="Meng J."/>
            <person name="Yang L."/>
            <person name="Liu J."/>
            <person name="Wen B."/>
            <person name="Zhang N."/>
            <person name="Huang Z."/>
            <person name="Zhu Q."/>
            <person name="Feng Y."/>
            <person name="Mount A."/>
            <person name="Hedgecock D."/>
            <person name="Xu Z."/>
            <person name="Liu Y."/>
            <person name="Domazet-Loso T."/>
            <person name="Du Y."/>
            <person name="Sun X."/>
            <person name="Zhang S."/>
            <person name="Liu B."/>
            <person name="Cheng P."/>
            <person name="Jiang X."/>
            <person name="Li J."/>
            <person name="Fan D."/>
            <person name="Wang W."/>
            <person name="Fu W."/>
            <person name="Wang T."/>
            <person name="Wang B."/>
            <person name="Zhang J."/>
            <person name="Peng Z."/>
            <person name="Li Y."/>
            <person name="Li N."/>
            <person name="Wang J."/>
            <person name="Chen M."/>
            <person name="He Y."/>
            <person name="Tan F."/>
            <person name="Song X."/>
            <person name="Zheng Q."/>
            <person name="Huang R."/>
            <person name="Yang H."/>
            <person name="Du X."/>
            <person name="Chen L."/>
            <person name="Yang M."/>
            <person name="Gaffney P.M."/>
            <person name="Wang S."/>
            <person name="Luo L."/>
            <person name="She Z."/>
            <person name="Ming Y."/>
            <person name="Huang W."/>
            <person name="Zhang S."/>
            <person name="Huang B."/>
            <person name="Zhang Y."/>
            <person name="Qu T."/>
            <person name="Ni P."/>
            <person name="Miao G."/>
            <person name="Wang J."/>
            <person name="Wang Q."/>
            <person name="Steinberg C.E."/>
            <person name="Wang H."/>
            <person name="Li N."/>
            <person name="Qian L."/>
            <person name="Zhang G."/>
            <person name="Li Y."/>
            <person name="Yang H."/>
            <person name="Liu X."/>
            <person name="Wang J."/>
            <person name="Yin Y."/>
            <person name="Wang J."/>
        </authorList>
    </citation>
    <scope>NUCLEOTIDE SEQUENCE [LARGE SCALE GENOMIC DNA]</scope>
    <source>
        <strain evidence="1">05x7-T-G4-1.051#20</strain>
    </source>
</reference>